<proteinExistence type="predicted"/>
<keyword evidence="2" id="KW-1185">Reference proteome</keyword>
<name>A0AC61NJQ8_9BACT</name>
<evidence type="ECO:0000313" key="2">
    <source>
        <dbReference type="Proteomes" id="UP000826212"/>
    </source>
</evidence>
<gene>
    <name evidence="1" type="ORF">K4L44_08185</name>
</gene>
<reference evidence="1" key="1">
    <citation type="submission" date="2021-08" db="EMBL/GenBank/DDBJ databases">
        <title>Novel anaerobic bacterium isolated from sea squirt in East Sea, Republic of Korea.</title>
        <authorList>
            <person name="Nguyen T.H."/>
            <person name="Li Z."/>
            <person name="Lee Y.-J."/>
            <person name="Ko J."/>
            <person name="Kim S.-G."/>
        </authorList>
    </citation>
    <scope>NUCLEOTIDE SEQUENCE</scope>
    <source>
        <strain evidence="1">KCTC 25031</strain>
    </source>
</reference>
<dbReference type="Proteomes" id="UP000826212">
    <property type="component" value="Chromosome"/>
</dbReference>
<accession>A0AC61NJQ8</accession>
<protein>
    <submittedName>
        <fullName evidence="1">Nitroreductase family protein</fullName>
    </submittedName>
</protein>
<dbReference type="EMBL" id="CP081303">
    <property type="protein sequence ID" value="QZE15981.1"/>
    <property type="molecule type" value="Genomic_DNA"/>
</dbReference>
<sequence>MMNFTVNQDRCTNCGLCGKDCPVLIIDCKGDFPKIKEGKEKNCLKCQHCMAICHSGAISIFDKQPEDSVSISASIPKSEELENLMQLRRSVRQFKKEEIESDKIHQLLEKASYAPTAKNENGVHFVIAESRTQMDALKELVYKTIQEKSDANLIPERFQYLANFSKVWFAKQIDVIFRNAPHMVIASAPANGTSPSTDCTIALSYFELLANSQGISTLWDGFAHNVLQDVAPELGKVLGVPEGHAVAMVMIFGYSARKYARSIQHDGGNITSLSL</sequence>
<evidence type="ECO:0000313" key="1">
    <source>
        <dbReference type="EMBL" id="QZE15981.1"/>
    </source>
</evidence>
<organism evidence="1 2">
    <name type="scientific">Halosquirtibacter laminarini</name>
    <dbReference type="NCBI Taxonomy" id="3374600"/>
    <lineage>
        <taxon>Bacteria</taxon>
        <taxon>Pseudomonadati</taxon>
        <taxon>Bacteroidota</taxon>
        <taxon>Bacteroidia</taxon>
        <taxon>Marinilabiliales</taxon>
        <taxon>Prolixibacteraceae</taxon>
        <taxon>Halosquirtibacter</taxon>
    </lineage>
</organism>